<name>A0A0W8F9B5_9ZZZZ</name>
<gene>
    <name evidence="1" type="ORF">ASZ90_012841</name>
</gene>
<accession>A0A0W8F9B5</accession>
<protein>
    <submittedName>
        <fullName evidence="1">Uncharacterized protein</fullName>
    </submittedName>
</protein>
<proteinExistence type="predicted"/>
<evidence type="ECO:0000313" key="1">
    <source>
        <dbReference type="EMBL" id="KUG17469.1"/>
    </source>
</evidence>
<sequence>MDLLFEFIHIALFHRSTSIDEKDLIAIRQPFSGYLTH</sequence>
<dbReference type="AlphaFoldDB" id="A0A0W8F9B5"/>
<reference evidence="1" key="1">
    <citation type="journal article" date="2015" name="Proc. Natl. Acad. Sci. U.S.A.">
        <title>Networks of energetic and metabolic interactions define dynamics in microbial communities.</title>
        <authorList>
            <person name="Embree M."/>
            <person name="Liu J.K."/>
            <person name="Al-Bassam M.M."/>
            <person name="Zengler K."/>
        </authorList>
    </citation>
    <scope>NUCLEOTIDE SEQUENCE</scope>
</reference>
<organism evidence="1">
    <name type="scientific">hydrocarbon metagenome</name>
    <dbReference type="NCBI Taxonomy" id="938273"/>
    <lineage>
        <taxon>unclassified sequences</taxon>
        <taxon>metagenomes</taxon>
        <taxon>ecological metagenomes</taxon>
    </lineage>
</organism>
<dbReference type="EMBL" id="LNQE01001439">
    <property type="protein sequence ID" value="KUG17469.1"/>
    <property type="molecule type" value="Genomic_DNA"/>
</dbReference>
<comment type="caution">
    <text evidence="1">The sequence shown here is derived from an EMBL/GenBank/DDBJ whole genome shotgun (WGS) entry which is preliminary data.</text>
</comment>